<feature type="compositionally biased region" description="Basic and acidic residues" evidence="1">
    <location>
        <begin position="133"/>
        <end position="148"/>
    </location>
</feature>
<protein>
    <submittedName>
        <fullName evidence="2">Uncharacterized protein</fullName>
    </submittedName>
</protein>
<feature type="region of interest" description="Disordered" evidence="1">
    <location>
        <begin position="265"/>
        <end position="378"/>
    </location>
</feature>
<dbReference type="RefSeq" id="XP_025595118.1">
    <property type="nucleotide sequence ID" value="XM_025739234.1"/>
</dbReference>
<gene>
    <name evidence="2" type="ORF">FA09DRAFT_160396</name>
</gene>
<reference evidence="2 3" key="1">
    <citation type="journal article" date="2018" name="Mol. Biol. Evol.">
        <title>Broad Genomic Sampling Reveals a Smut Pathogenic Ancestry of the Fungal Clade Ustilaginomycotina.</title>
        <authorList>
            <person name="Kijpornyongpan T."/>
            <person name="Mondo S.J."/>
            <person name="Barry K."/>
            <person name="Sandor L."/>
            <person name="Lee J."/>
            <person name="Lipzen A."/>
            <person name="Pangilinan J."/>
            <person name="LaButti K."/>
            <person name="Hainaut M."/>
            <person name="Henrissat B."/>
            <person name="Grigoriev I.V."/>
            <person name="Spatafora J.W."/>
            <person name="Aime M.C."/>
        </authorList>
    </citation>
    <scope>NUCLEOTIDE SEQUENCE [LARGE SCALE GENOMIC DNA]</scope>
    <source>
        <strain evidence="2 3">MCA 4186</strain>
    </source>
</reference>
<dbReference type="OrthoDB" id="21470at2759"/>
<dbReference type="AlphaFoldDB" id="A0A316Z009"/>
<evidence type="ECO:0000313" key="3">
    <source>
        <dbReference type="Proteomes" id="UP000245946"/>
    </source>
</evidence>
<feature type="compositionally biased region" description="Polar residues" evidence="1">
    <location>
        <begin position="265"/>
        <end position="282"/>
    </location>
</feature>
<feature type="region of interest" description="Disordered" evidence="1">
    <location>
        <begin position="126"/>
        <end position="148"/>
    </location>
</feature>
<dbReference type="GeneID" id="37266780"/>
<feature type="compositionally biased region" description="Basic and acidic residues" evidence="1">
    <location>
        <begin position="21"/>
        <end position="41"/>
    </location>
</feature>
<evidence type="ECO:0000256" key="1">
    <source>
        <dbReference type="SAM" id="MobiDB-lite"/>
    </source>
</evidence>
<proteinExistence type="predicted"/>
<feature type="region of interest" description="Disordered" evidence="1">
    <location>
        <begin position="1"/>
        <end position="41"/>
    </location>
</feature>
<name>A0A316Z009_9BASI</name>
<organism evidence="2 3">
    <name type="scientific">Tilletiopsis washingtonensis</name>
    <dbReference type="NCBI Taxonomy" id="58919"/>
    <lineage>
        <taxon>Eukaryota</taxon>
        <taxon>Fungi</taxon>
        <taxon>Dikarya</taxon>
        <taxon>Basidiomycota</taxon>
        <taxon>Ustilaginomycotina</taxon>
        <taxon>Exobasidiomycetes</taxon>
        <taxon>Entylomatales</taxon>
        <taxon>Entylomatales incertae sedis</taxon>
        <taxon>Tilletiopsis</taxon>
    </lineage>
</organism>
<feature type="compositionally biased region" description="Basic and acidic residues" evidence="1">
    <location>
        <begin position="65"/>
        <end position="91"/>
    </location>
</feature>
<dbReference type="Proteomes" id="UP000245946">
    <property type="component" value="Unassembled WGS sequence"/>
</dbReference>
<evidence type="ECO:0000313" key="2">
    <source>
        <dbReference type="EMBL" id="PWN94839.1"/>
    </source>
</evidence>
<sequence>MAERYGGAYDGPRHSSYGEGSDAREYGYGRERAFDSGRGYDRGYGAQHYADERARDPRKLVAYEDDRAGDHYRPEHRHASSRYERADDARDAVGSVRHPSDRYGHDYYATSWQYERRDEERYSAWRGGQGRSQAEEHDGAAFRPESSRAQHYRPHEHDWQHAEAVREPASGRAQARPRAGAQMRLVALASDVLPHGQRIAIVDSRDEGVSIGRDRAFSARIRLPGRSRRPVLPTATDAPAATQRCLCRSTMLICSFSATTVTAMTQRGASPTRARSTAPSISPQRPHPMPTPRPRSLRSVSRACRTPRRRAHRSSLHMATGCAAAPPRSRCTSTAAPARWRASDAHWLQTAQTRSSSRRKQSPGTLLLLPVPRQQRQA</sequence>
<feature type="region of interest" description="Disordered" evidence="1">
    <location>
        <begin position="65"/>
        <end position="104"/>
    </location>
</feature>
<dbReference type="EMBL" id="KZ819308">
    <property type="protein sequence ID" value="PWN94839.1"/>
    <property type="molecule type" value="Genomic_DNA"/>
</dbReference>
<accession>A0A316Z009</accession>
<feature type="compositionally biased region" description="Basic residues" evidence="1">
    <location>
        <begin position="305"/>
        <end position="315"/>
    </location>
</feature>
<keyword evidence="3" id="KW-1185">Reference proteome</keyword>